<dbReference type="RefSeq" id="WP_111144682.1">
    <property type="nucleotide sequence ID" value="NZ_QKRB01000006.1"/>
</dbReference>
<dbReference type="OrthoDB" id="2913105at2"/>
<dbReference type="InterPro" id="IPR049825">
    <property type="entry name" value="Lasso_PadeA-like"/>
</dbReference>
<keyword evidence="2" id="KW-1185">Reference proteome</keyword>
<name>A0A2W1LGA5_9BACL</name>
<accession>A0A2W1LGA5</accession>
<comment type="caution">
    <text evidence="1">The sequence shown here is derived from an EMBL/GenBank/DDBJ whole genome shotgun (WGS) entry which is preliminary data.</text>
</comment>
<evidence type="ECO:0008006" key="3">
    <source>
        <dbReference type="Google" id="ProtNLM"/>
    </source>
</evidence>
<dbReference type="Proteomes" id="UP000249522">
    <property type="component" value="Unassembled WGS sequence"/>
</dbReference>
<evidence type="ECO:0000313" key="1">
    <source>
        <dbReference type="EMBL" id="PZD97719.1"/>
    </source>
</evidence>
<dbReference type="EMBL" id="QKRB01000006">
    <property type="protein sequence ID" value="PZD97719.1"/>
    <property type="molecule type" value="Genomic_DNA"/>
</dbReference>
<organism evidence="1 2">
    <name type="scientific">Paenibacillus sambharensis</name>
    <dbReference type="NCBI Taxonomy" id="1803190"/>
    <lineage>
        <taxon>Bacteria</taxon>
        <taxon>Bacillati</taxon>
        <taxon>Bacillota</taxon>
        <taxon>Bacilli</taxon>
        <taxon>Bacillales</taxon>
        <taxon>Paenibacillaceae</taxon>
        <taxon>Paenibacillus</taxon>
    </lineage>
</organism>
<proteinExistence type="predicted"/>
<evidence type="ECO:0000313" key="2">
    <source>
        <dbReference type="Proteomes" id="UP000249522"/>
    </source>
</evidence>
<dbReference type="AlphaFoldDB" id="A0A2W1LGA5"/>
<sequence>MTKKAWNQPTLETLDISATMAGVGTQYFDWTYVGGQLDLNITDDPSSGIPVPPIPGLPTS</sequence>
<gene>
    <name evidence="1" type="ORF">DNH61_00175</name>
</gene>
<reference evidence="1 2" key="1">
    <citation type="submission" date="2018-06" db="EMBL/GenBank/DDBJ databases">
        <title>Paenibacillus imtechensis sp. nov.</title>
        <authorList>
            <person name="Pinnaka A.K."/>
            <person name="Singh H."/>
            <person name="Kaur M."/>
        </authorList>
    </citation>
    <scope>NUCLEOTIDE SEQUENCE [LARGE SCALE GENOMIC DNA]</scope>
    <source>
        <strain evidence="1 2">SMB1</strain>
    </source>
</reference>
<dbReference type="NCBIfam" id="NF033524">
    <property type="entry name" value="lasso_PadeA_fam"/>
    <property type="match status" value="1"/>
</dbReference>
<protein>
    <recommendedName>
        <fullName evidence="3">Paeninodin family lasso peptide</fullName>
    </recommendedName>
</protein>